<keyword evidence="1" id="KW-0472">Membrane</keyword>
<dbReference type="Proteomes" id="UP001206895">
    <property type="component" value="Unassembled WGS sequence"/>
</dbReference>
<feature type="transmembrane region" description="Helical" evidence="1">
    <location>
        <begin position="87"/>
        <end position="114"/>
    </location>
</feature>
<sequence>MSTDNEIPAESRPQGWRAALRNVLYASVGLVGGWFIGLAVFFAGRIGVSVLNLRPSTGDIASIIGMAVWTVVAWVGAFAIDRYRRRWLVLFVAFAVGTSLLAAFAIVVAIPFGASMRDFD</sequence>
<dbReference type="InterPro" id="IPR036259">
    <property type="entry name" value="MFS_trans_sf"/>
</dbReference>
<reference evidence="2 3" key="1">
    <citation type="submission" date="2022-06" db="EMBL/GenBank/DDBJ databases">
        <title>Genomic Encyclopedia of Archaeal and Bacterial Type Strains, Phase II (KMG-II): from individual species to whole genera.</title>
        <authorList>
            <person name="Goeker M."/>
        </authorList>
    </citation>
    <scope>NUCLEOTIDE SEQUENCE [LARGE SCALE GENOMIC DNA]</scope>
    <source>
        <strain evidence="2 3">DSM 44693</strain>
    </source>
</reference>
<keyword evidence="1" id="KW-0812">Transmembrane</keyword>
<keyword evidence="3" id="KW-1185">Reference proteome</keyword>
<proteinExistence type="predicted"/>
<evidence type="ECO:0008006" key="4">
    <source>
        <dbReference type="Google" id="ProtNLM"/>
    </source>
</evidence>
<gene>
    <name evidence="2" type="ORF">LX13_001733</name>
</gene>
<evidence type="ECO:0000313" key="2">
    <source>
        <dbReference type="EMBL" id="MCP2175914.1"/>
    </source>
</evidence>
<comment type="caution">
    <text evidence="2">The sequence shown here is derived from an EMBL/GenBank/DDBJ whole genome shotgun (WGS) entry which is preliminary data.</text>
</comment>
<accession>A0ABT1HCM0</accession>
<dbReference type="RefSeq" id="WP_253660949.1">
    <property type="nucleotide sequence ID" value="NZ_BAAAJQ010000001.1"/>
</dbReference>
<feature type="transmembrane region" description="Helical" evidence="1">
    <location>
        <begin position="23"/>
        <end position="48"/>
    </location>
</feature>
<feature type="transmembrane region" description="Helical" evidence="1">
    <location>
        <begin position="60"/>
        <end position="80"/>
    </location>
</feature>
<dbReference type="SUPFAM" id="SSF103473">
    <property type="entry name" value="MFS general substrate transporter"/>
    <property type="match status" value="1"/>
</dbReference>
<protein>
    <recommendedName>
        <fullName evidence="4">Major facilitator superfamily (MFS) profile domain-containing protein</fullName>
    </recommendedName>
</protein>
<name>A0ABT1HCM0_9NOCA</name>
<keyword evidence="1" id="KW-1133">Transmembrane helix</keyword>
<evidence type="ECO:0000256" key="1">
    <source>
        <dbReference type="SAM" id="Phobius"/>
    </source>
</evidence>
<evidence type="ECO:0000313" key="3">
    <source>
        <dbReference type="Proteomes" id="UP001206895"/>
    </source>
</evidence>
<dbReference type="Gene3D" id="1.20.1250.20">
    <property type="entry name" value="MFS general substrate transporter like domains"/>
    <property type="match status" value="1"/>
</dbReference>
<dbReference type="EMBL" id="JAMTCJ010000002">
    <property type="protein sequence ID" value="MCP2175914.1"/>
    <property type="molecule type" value="Genomic_DNA"/>
</dbReference>
<organism evidence="2 3">
    <name type="scientific">Williamsia maris</name>
    <dbReference type="NCBI Taxonomy" id="72806"/>
    <lineage>
        <taxon>Bacteria</taxon>
        <taxon>Bacillati</taxon>
        <taxon>Actinomycetota</taxon>
        <taxon>Actinomycetes</taxon>
        <taxon>Mycobacteriales</taxon>
        <taxon>Nocardiaceae</taxon>
        <taxon>Williamsia</taxon>
    </lineage>
</organism>